<comment type="similarity">
    <text evidence="8">Belongs to the P-Pant transferase superfamily. AcpS family.</text>
</comment>
<accession>A0AAP6JGE8</accession>
<feature type="domain" description="4'-phosphopantetheinyl transferase" evidence="9">
    <location>
        <begin position="9"/>
        <end position="101"/>
    </location>
</feature>
<dbReference type="GO" id="GO:0008897">
    <property type="term" value="F:holo-[acyl-carrier-protein] synthase activity"/>
    <property type="evidence" value="ECO:0007669"/>
    <property type="project" value="UniProtKB-UniRule"/>
</dbReference>
<keyword evidence="8" id="KW-0963">Cytoplasm</keyword>
<keyword evidence="1 8" id="KW-0444">Lipid biosynthesis</keyword>
<dbReference type="Pfam" id="PF01648">
    <property type="entry name" value="ACPS"/>
    <property type="match status" value="1"/>
</dbReference>
<evidence type="ECO:0000256" key="7">
    <source>
        <dbReference type="ARBA" id="ARBA00023160"/>
    </source>
</evidence>
<name>A0AAP6JGE8_9GAMM</name>
<gene>
    <name evidence="8 10" type="primary">acpS</name>
    <name evidence="10" type="ORF">VCB98_09980</name>
</gene>
<keyword evidence="4 8" id="KW-0276">Fatty acid metabolism</keyword>
<dbReference type="Proteomes" id="UP001302316">
    <property type="component" value="Unassembled WGS sequence"/>
</dbReference>
<evidence type="ECO:0000313" key="11">
    <source>
        <dbReference type="Proteomes" id="UP001302316"/>
    </source>
</evidence>
<organism evidence="10 11">
    <name type="scientific">Natronospira elongata</name>
    <dbReference type="NCBI Taxonomy" id="3110268"/>
    <lineage>
        <taxon>Bacteria</taxon>
        <taxon>Pseudomonadati</taxon>
        <taxon>Pseudomonadota</taxon>
        <taxon>Gammaproteobacteria</taxon>
        <taxon>Natronospirales</taxon>
        <taxon>Natronospiraceae</taxon>
        <taxon>Natronospira</taxon>
    </lineage>
</organism>
<evidence type="ECO:0000259" key="9">
    <source>
        <dbReference type="Pfam" id="PF01648"/>
    </source>
</evidence>
<keyword evidence="7 8" id="KW-0275">Fatty acid biosynthesis</keyword>
<dbReference type="HAMAP" id="MF_00101">
    <property type="entry name" value="AcpS"/>
    <property type="match status" value="1"/>
</dbReference>
<evidence type="ECO:0000256" key="4">
    <source>
        <dbReference type="ARBA" id="ARBA00022832"/>
    </source>
</evidence>
<keyword evidence="6 8" id="KW-0443">Lipid metabolism</keyword>
<dbReference type="RefSeq" id="WP_346052197.1">
    <property type="nucleotide sequence ID" value="NZ_JAYGII010000022.1"/>
</dbReference>
<evidence type="ECO:0000256" key="3">
    <source>
        <dbReference type="ARBA" id="ARBA00022723"/>
    </source>
</evidence>
<sequence length="140" mass="15608">MEVPGLVYGVGTDLVEVARIERAWERWGERFVNHLLMTAERAEFERSKRPVRYLAMRFAAKEALVKALGTGFRQGMWLRDVGCCQHSSGKPYPIFSDKAEALRRSRGAGQAEISLTDEAGLIVAFAVMMRRSGEAEEAGS</sequence>
<dbReference type="InterPro" id="IPR004568">
    <property type="entry name" value="Ppantetheine-prot_Trfase_dom"/>
</dbReference>
<dbReference type="NCBIfam" id="TIGR00556">
    <property type="entry name" value="pantethn_trn"/>
    <property type="match status" value="1"/>
</dbReference>
<dbReference type="GO" id="GO:0005737">
    <property type="term" value="C:cytoplasm"/>
    <property type="evidence" value="ECO:0007669"/>
    <property type="project" value="UniProtKB-SubCell"/>
</dbReference>
<comment type="function">
    <text evidence="8">Transfers the 4'-phosphopantetheine moiety from coenzyme A to a Ser of acyl-carrier-protein.</text>
</comment>
<dbReference type="GO" id="GO:0006633">
    <property type="term" value="P:fatty acid biosynthetic process"/>
    <property type="evidence" value="ECO:0007669"/>
    <property type="project" value="UniProtKB-UniRule"/>
</dbReference>
<keyword evidence="3 8" id="KW-0479">Metal-binding</keyword>
<dbReference type="InterPro" id="IPR008278">
    <property type="entry name" value="4-PPantetheinyl_Trfase_dom"/>
</dbReference>
<proteinExistence type="inferred from homology"/>
<evidence type="ECO:0000256" key="2">
    <source>
        <dbReference type="ARBA" id="ARBA00022679"/>
    </source>
</evidence>
<comment type="cofactor">
    <cofactor evidence="8">
        <name>Mg(2+)</name>
        <dbReference type="ChEBI" id="CHEBI:18420"/>
    </cofactor>
</comment>
<feature type="binding site" evidence="8">
    <location>
        <position position="13"/>
    </location>
    <ligand>
        <name>Mg(2+)</name>
        <dbReference type="ChEBI" id="CHEBI:18420"/>
    </ligand>
</feature>
<evidence type="ECO:0000256" key="5">
    <source>
        <dbReference type="ARBA" id="ARBA00022842"/>
    </source>
</evidence>
<comment type="subcellular location">
    <subcellularLocation>
        <location evidence="8">Cytoplasm</location>
    </subcellularLocation>
</comment>
<dbReference type="EMBL" id="JAYGII010000022">
    <property type="protein sequence ID" value="MEA5446147.1"/>
    <property type="molecule type" value="Genomic_DNA"/>
</dbReference>
<protein>
    <recommendedName>
        <fullName evidence="8">Holo-[acyl-carrier-protein] synthase</fullName>
        <shortName evidence="8">Holo-ACP synthase</shortName>
        <ecNumber evidence="8">2.7.8.7</ecNumber>
    </recommendedName>
    <alternativeName>
        <fullName evidence="8">4'-phosphopantetheinyl transferase AcpS</fullName>
    </alternativeName>
</protein>
<comment type="caution">
    <text evidence="10">The sequence shown here is derived from an EMBL/GenBank/DDBJ whole genome shotgun (WGS) entry which is preliminary data.</text>
</comment>
<keyword evidence="11" id="KW-1185">Reference proteome</keyword>
<dbReference type="InterPro" id="IPR037143">
    <property type="entry name" value="4-PPantetheinyl_Trfase_dom_sf"/>
</dbReference>
<dbReference type="NCBIfam" id="TIGR00516">
    <property type="entry name" value="acpS"/>
    <property type="match status" value="1"/>
</dbReference>
<dbReference type="Gene3D" id="3.90.470.20">
    <property type="entry name" value="4'-phosphopantetheinyl transferase domain"/>
    <property type="match status" value="1"/>
</dbReference>
<feature type="binding site" evidence="8">
    <location>
        <position position="62"/>
    </location>
    <ligand>
        <name>Mg(2+)</name>
        <dbReference type="ChEBI" id="CHEBI:18420"/>
    </ligand>
</feature>
<reference evidence="10 11" key="1">
    <citation type="submission" date="2023-12" db="EMBL/GenBank/DDBJ databases">
        <title>Whole-genome sequencing of halo(alkali)philic microorganisms from hypersaline lakes.</title>
        <authorList>
            <person name="Sorokin D.Y."/>
            <person name="Merkel A.Y."/>
            <person name="Messina E."/>
            <person name="Yakimov M."/>
        </authorList>
    </citation>
    <scope>NUCLEOTIDE SEQUENCE [LARGE SCALE GENOMIC DNA]</scope>
    <source>
        <strain evidence="10 11">AB-CW1</strain>
    </source>
</reference>
<dbReference type="SUPFAM" id="SSF56214">
    <property type="entry name" value="4'-phosphopantetheinyl transferase"/>
    <property type="match status" value="1"/>
</dbReference>
<evidence type="ECO:0000256" key="6">
    <source>
        <dbReference type="ARBA" id="ARBA00023098"/>
    </source>
</evidence>
<evidence type="ECO:0000256" key="8">
    <source>
        <dbReference type="HAMAP-Rule" id="MF_00101"/>
    </source>
</evidence>
<evidence type="ECO:0000313" key="10">
    <source>
        <dbReference type="EMBL" id="MEA5446147.1"/>
    </source>
</evidence>
<dbReference type="InterPro" id="IPR002582">
    <property type="entry name" value="ACPS"/>
</dbReference>
<comment type="catalytic activity">
    <reaction evidence="8">
        <text>apo-[ACP] + CoA = holo-[ACP] + adenosine 3',5'-bisphosphate + H(+)</text>
        <dbReference type="Rhea" id="RHEA:12068"/>
        <dbReference type="Rhea" id="RHEA-COMP:9685"/>
        <dbReference type="Rhea" id="RHEA-COMP:9690"/>
        <dbReference type="ChEBI" id="CHEBI:15378"/>
        <dbReference type="ChEBI" id="CHEBI:29999"/>
        <dbReference type="ChEBI" id="CHEBI:57287"/>
        <dbReference type="ChEBI" id="CHEBI:58343"/>
        <dbReference type="ChEBI" id="CHEBI:64479"/>
        <dbReference type="EC" id="2.7.8.7"/>
    </reaction>
</comment>
<dbReference type="EC" id="2.7.8.7" evidence="8"/>
<keyword evidence="2 8" id="KW-0808">Transferase</keyword>
<evidence type="ECO:0000256" key="1">
    <source>
        <dbReference type="ARBA" id="ARBA00022516"/>
    </source>
</evidence>
<dbReference type="AlphaFoldDB" id="A0AAP6JGE8"/>
<dbReference type="GO" id="GO:0000287">
    <property type="term" value="F:magnesium ion binding"/>
    <property type="evidence" value="ECO:0007669"/>
    <property type="project" value="UniProtKB-UniRule"/>
</dbReference>
<keyword evidence="5 8" id="KW-0460">Magnesium</keyword>